<dbReference type="GeneID" id="9522515"/>
<protein>
    <submittedName>
        <fullName evidence="2">Uncharacterized protein</fullName>
    </submittedName>
</protein>
<organism evidence="2 3">
    <name type="scientific">Arthroderma benhamiae (strain ATCC MYA-4681 / CBS 112371)</name>
    <name type="common">Trichophyton mentagrophytes</name>
    <dbReference type="NCBI Taxonomy" id="663331"/>
    <lineage>
        <taxon>Eukaryota</taxon>
        <taxon>Fungi</taxon>
        <taxon>Dikarya</taxon>
        <taxon>Ascomycota</taxon>
        <taxon>Pezizomycotina</taxon>
        <taxon>Eurotiomycetes</taxon>
        <taxon>Eurotiomycetidae</taxon>
        <taxon>Onygenales</taxon>
        <taxon>Arthrodermataceae</taxon>
        <taxon>Trichophyton</taxon>
    </lineage>
</organism>
<feature type="region of interest" description="Disordered" evidence="1">
    <location>
        <begin position="1"/>
        <end position="42"/>
    </location>
</feature>
<sequence>MTGRQTSKEENIKNTVRSRSRFEMGQYNDDDDDDDMMMMMMR</sequence>
<evidence type="ECO:0000313" key="2">
    <source>
        <dbReference type="EMBL" id="EFE37025.1"/>
    </source>
</evidence>
<keyword evidence="3" id="KW-1185">Reference proteome</keyword>
<proteinExistence type="predicted"/>
<dbReference type="HOGENOM" id="CLU_3260411_0_0_1"/>
<name>D4AJV2_ARTBC</name>
<dbReference type="AlphaFoldDB" id="D4AJV2"/>
<feature type="compositionally biased region" description="Basic and acidic residues" evidence="1">
    <location>
        <begin position="1"/>
        <end position="12"/>
    </location>
</feature>
<dbReference type="KEGG" id="abe:ARB_04552"/>
<dbReference type="Proteomes" id="UP000008866">
    <property type="component" value="Unassembled WGS sequence"/>
</dbReference>
<evidence type="ECO:0000256" key="1">
    <source>
        <dbReference type="SAM" id="MobiDB-lite"/>
    </source>
</evidence>
<reference evidence="3" key="1">
    <citation type="journal article" date="2011" name="Genome Biol.">
        <title>Comparative and functional genomics provide insights into the pathogenicity of dermatophytic fungi.</title>
        <authorList>
            <person name="Burmester A."/>
            <person name="Shelest E."/>
            <person name="Gloeckner G."/>
            <person name="Heddergott C."/>
            <person name="Schindler S."/>
            <person name="Staib P."/>
            <person name="Heidel A."/>
            <person name="Felder M."/>
            <person name="Petzold A."/>
            <person name="Szafranski K."/>
            <person name="Feuermann M."/>
            <person name="Pedruzzi I."/>
            <person name="Priebe S."/>
            <person name="Groth M."/>
            <person name="Winkler R."/>
            <person name="Li W."/>
            <person name="Kniemeyer O."/>
            <person name="Schroeckh V."/>
            <person name="Hertweck C."/>
            <person name="Hube B."/>
            <person name="White T.C."/>
            <person name="Platzer M."/>
            <person name="Guthke R."/>
            <person name="Heitman J."/>
            <person name="Woestemeyer J."/>
            <person name="Zipfel P.F."/>
            <person name="Monod M."/>
            <person name="Brakhage A.A."/>
        </authorList>
    </citation>
    <scope>NUCLEOTIDE SEQUENCE [LARGE SCALE GENOMIC DNA]</scope>
    <source>
        <strain evidence="3">ATCC MYA-4681 / CBS 112371</strain>
    </source>
</reference>
<dbReference type="RefSeq" id="XP_003017670.1">
    <property type="nucleotide sequence ID" value="XM_003017624.1"/>
</dbReference>
<dbReference type="EMBL" id="ABSU01000001">
    <property type="protein sequence ID" value="EFE37025.1"/>
    <property type="molecule type" value="Genomic_DNA"/>
</dbReference>
<accession>D4AJV2</accession>
<evidence type="ECO:0000313" key="3">
    <source>
        <dbReference type="Proteomes" id="UP000008866"/>
    </source>
</evidence>
<gene>
    <name evidence="2" type="ORF">ARB_04552</name>
</gene>
<comment type="caution">
    <text evidence="2">The sequence shown here is derived from an EMBL/GenBank/DDBJ whole genome shotgun (WGS) entry which is preliminary data.</text>
</comment>